<dbReference type="RefSeq" id="WP_162672432.1">
    <property type="nucleotide sequence ID" value="NZ_LR593886.1"/>
</dbReference>
<name>A0A6P2DH90_9BACT</name>
<gene>
    <name evidence="1" type="ORF">SOIL9_78700</name>
</gene>
<organism evidence="1 2">
    <name type="scientific">Gemmata massiliana</name>
    <dbReference type="NCBI Taxonomy" id="1210884"/>
    <lineage>
        <taxon>Bacteria</taxon>
        <taxon>Pseudomonadati</taxon>
        <taxon>Planctomycetota</taxon>
        <taxon>Planctomycetia</taxon>
        <taxon>Gemmatales</taxon>
        <taxon>Gemmataceae</taxon>
        <taxon>Gemmata</taxon>
    </lineage>
</organism>
<evidence type="ECO:0000313" key="2">
    <source>
        <dbReference type="Proteomes" id="UP000464178"/>
    </source>
</evidence>
<accession>A0A6P2DH90</accession>
<dbReference type="EMBL" id="LR593886">
    <property type="protein sequence ID" value="VTS01378.1"/>
    <property type="molecule type" value="Genomic_DNA"/>
</dbReference>
<keyword evidence="2" id="KW-1185">Reference proteome</keyword>
<evidence type="ECO:0000313" key="1">
    <source>
        <dbReference type="EMBL" id="VTS01378.1"/>
    </source>
</evidence>
<dbReference type="KEGG" id="gms:SOIL9_78700"/>
<proteinExistence type="predicted"/>
<protein>
    <submittedName>
        <fullName evidence="1">Uncharacterized protein</fullName>
    </submittedName>
</protein>
<sequence length="92" mass="10492">MNEIKQTIELKGFDPKGEPVIRVMADGSIWIVFNFMPPSFVPGDQGMGPFADFDKQLERAAGVPVVWEDREVFVIQQPKPDTVERLRRFLEG</sequence>
<reference evidence="1 2" key="1">
    <citation type="submission" date="2019-05" db="EMBL/GenBank/DDBJ databases">
        <authorList>
            <consortium name="Science for Life Laboratories"/>
        </authorList>
    </citation>
    <scope>NUCLEOTIDE SEQUENCE [LARGE SCALE GENOMIC DNA]</scope>
    <source>
        <strain evidence="1">Soil9</strain>
    </source>
</reference>
<dbReference type="Proteomes" id="UP000464178">
    <property type="component" value="Chromosome"/>
</dbReference>
<dbReference type="AlphaFoldDB" id="A0A6P2DH90"/>